<dbReference type="GO" id="GO:0016787">
    <property type="term" value="F:hydrolase activity"/>
    <property type="evidence" value="ECO:0007669"/>
    <property type="project" value="UniProtKB-KW"/>
</dbReference>
<protein>
    <submittedName>
        <fullName evidence="4">HAD family hydrolase</fullName>
    </submittedName>
</protein>
<evidence type="ECO:0000256" key="2">
    <source>
        <dbReference type="ARBA" id="ARBA00022801"/>
    </source>
</evidence>
<dbReference type="PANTHER" id="PTHR46470:SF4">
    <property type="entry name" value="5-AMINO-6-(5-PHOSPHO-D-RIBITYLAMINO)URACIL PHOSPHATASE YIGB"/>
    <property type="match status" value="1"/>
</dbReference>
<dbReference type="InterPro" id="IPR036412">
    <property type="entry name" value="HAD-like_sf"/>
</dbReference>
<organism evidence="4 5">
    <name type="scientific">Chromobacterium subtsugae</name>
    <dbReference type="NCBI Taxonomy" id="251747"/>
    <lineage>
        <taxon>Bacteria</taxon>
        <taxon>Pseudomonadati</taxon>
        <taxon>Pseudomonadota</taxon>
        <taxon>Betaproteobacteria</taxon>
        <taxon>Neisseriales</taxon>
        <taxon>Chromobacteriaceae</taxon>
        <taxon>Chromobacterium</taxon>
    </lineage>
</organism>
<evidence type="ECO:0000313" key="4">
    <source>
        <dbReference type="EMBL" id="MBW8286555.1"/>
    </source>
</evidence>
<name>A0ABS7FAS9_9NEIS</name>
<reference evidence="4 5" key="1">
    <citation type="submission" date="2021-05" db="EMBL/GenBank/DDBJ databases">
        <title>Draft Whole Genome Sequencing Of Biosensor Chromobacterium violaceum Strain CV026 Reveals A Regulatory RNA In Chromobacterium violaceum Phenotype Regulatory Network.</title>
        <authorList>
            <person name="Hong K.W."/>
            <person name="Chan K.G."/>
            <person name="Chang C.-Y."/>
        </authorList>
    </citation>
    <scope>NUCLEOTIDE SEQUENCE [LARGE SCALE GENOMIC DNA]</scope>
    <source>
        <strain evidence="4 5">ATCC 31532</strain>
    </source>
</reference>
<gene>
    <name evidence="4" type="ORF">KIF53_02775</name>
</gene>
<keyword evidence="3" id="KW-0460">Magnesium</keyword>
<comment type="caution">
    <text evidence="4">The sequence shown here is derived from an EMBL/GenBank/DDBJ whole genome shotgun (WGS) entry which is preliminary data.</text>
</comment>
<dbReference type="GeneID" id="89687755"/>
<keyword evidence="5" id="KW-1185">Reference proteome</keyword>
<sequence>MKPQGIRAILLDLDDTLFDDAYASAQAFAAFIGPHASRFSQPPDALQARWRGCIDRHWRRFELGELSLAQQRHERLRDFLGEPDMSEAEAALLFQPYMDAYRRHRRLTPGAADFLDATRHLVRIVVSNGGAEQQRAKLEHLGIAHHFRHLLTCDAVGAAKPDARIFRRALELAGQEARACLMVGDDLERDIEPARRLGMAVRHVAPGSHAAIFATLSQQLRNA</sequence>
<dbReference type="NCBIfam" id="TIGR01509">
    <property type="entry name" value="HAD-SF-IA-v3"/>
    <property type="match status" value="1"/>
</dbReference>
<dbReference type="PANTHER" id="PTHR46470">
    <property type="entry name" value="N-ACYLNEURAMINATE-9-PHOSPHATASE"/>
    <property type="match status" value="1"/>
</dbReference>
<comment type="cofactor">
    <cofactor evidence="1">
        <name>Mg(2+)</name>
        <dbReference type="ChEBI" id="CHEBI:18420"/>
    </cofactor>
</comment>
<dbReference type="SFLD" id="SFLDS00003">
    <property type="entry name" value="Haloacid_Dehalogenase"/>
    <property type="match status" value="1"/>
</dbReference>
<dbReference type="Gene3D" id="3.40.50.1000">
    <property type="entry name" value="HAD superfamily/HAD-like"/>
    <property type="match status" value="1"/>
</dbReference>
<dbReference type="EMBL" id="JAHDTB010000001">
    <property type="protein sequence ID" value="MBW8286555.1"/>
    <property type="molecule type" value="Genomic_DNA"/>
</dbReference>
<dbReference type="InterPro" id="IPR023198">
    <property type="entry name" value="PGP-like_dom2"/>
</dbReference>
<dbReference type="Gene3D" id="1.10.150.240">
    <property type="entry name" value="Putative phosphatase, domain 2"/>
    <property type="match status" value="1"/>
</dbReference>
<accession>A0ABS7FAS9</accession>
<dbReference type="InterPro" id="IPR051400">
    <property type="entry name" value="HAD-like_hydrolase"/>
</dbReference>
<evidence type="ECO:0000313" key="5">
    <source>
        <dbReference type="Proteomes" id="UP000711178"/>
    </source>
</evidence>
<dbReference type="SUPFAM" id="SSF56784">
    <property type="entry name" value="HAD-like"/>
    <property type="match status" value="1"/>
</dbReference>
<dbReference type="RefSeq" id="WP_052258315.1">
    <property type="nucleotide sequence ID" value="NZ_CP142381.1"/>
</dbReference>
<proteinExistence type="predicted"/>
<dbReference type="Pfam" id="PF00702">
    <property type="entry name" value="Hydrolase"/>
    <property type="match status" value="1"/>
</dbReference>
<dbReference type="InterPro" id="IPR006439">
    <property type="entry name" value="HAD-SF_hydro_IA"/>
</dbReference>
<keyword evidence="2 4" id="KW-0378">Hydrolase</keyword>
<dbReference type="SFLD" id="SFLDG01129">
    <property type="entry name" value="C1.5:_HAD__Beta-PGM__Phosphata"/>
    <property type="match status" value="1"/>
</dbReference>
<evidence type="ECO:0000256" key="1">
    <source>
        <dbReference type="ARBA" id="ARBA00001946"/>
    </source>
</evidence>
<dbReference type="InterPro" id="IPR023214">
    <property type="entry name" value="HAD_sf"/>
</dbReference>
<evidence type="ECO:0000256" key="3">
    <source>
        <dbReference type="ARBA" id="ARBA00022842"/>
    </source>
</evidence>
<dbReference type="NCBIfam" id="TIGR01549">
    <property type="entry name" value="HAD-SF-IA-v1"/>
    <property type="match status" value="1"/>
</dbReference>
<dbReference type="Proteomes" id="UP000711178">
    <property type="component" value="Unassembled WGS sequence"/>
</dbReference>